<dbReference type="Proteomes" id="UP001160148">
    <property type="component" value="Unassembled WGS sequence"/>
</dbReference>
<protein>
    <submittedName>
        <fullName evidence="1">Uncharacterized protein</fullName>
    </submittedName>
</protein>
<keyword evidence="2" id="KW-1185">Reference proteome</keyword>
<name>A0AAV0XCQ8_9HEMI</name>
<evidence type="ECO:0000313" key="2">
    <source>
        <dbReference type="Proteomes" id="UP001160148"/>
    </source>
</evidence>
<dbReference type="EMBL" id="CARXXK010000004">
    <property type="protein sequence ID" value="CAI6366254.1"/>
    <property type="molecule type" value="Genomic_DNA"/>
</dbReference>
<gene>
    <name evidence="1" type="ORF">MEUPH1_LOCUS20858</name>
</gene>
<comment type="caution">
    <text evidence="1">The sequence shown here is derived from an EMBL/GenBank/DDBJ whole genome shotgun (WGS) entry which is preliminary data.</text>
</comment>
<evidence type="ECO:0000313" key="1">
    <source>
        <dbReference type="EMBL" id="CAI6366254.1"/>
    </source>
</evidence>
<sequence length="106" mass="11683">MVAHTGSSKCMQPLDFVSELVYSLIDRLDLAVDGRITAVELQSRRRLAEGTRSTPAEQLSTDSPMYNRIVNIASPPVPPAVRMTAKCTEPLDFASELVHSLIDRLD</sequence>
<organism evidence="1 2">
    <name type="scientific">Macrosiphum euphorbiae</name>
    <name type="common">potato aphid</name>
    <dbReference type="NCBI Taxonomy" id="13131"/>
    <lineage>
        <taxon>Eukaryota</taxon>
        <taxon>Metazoa</taxon>
        <taxon>Ecdysozoa</taxon>
        <taxon>Arthropoda</taxon>
        <taxon>Hexapoda</taxon>
        <taxon>Insecta</taxon>
        <taxon>Pterygota</taxon>
        <taxon>Neoptera</taxon>
        <taxon>Paraneoptera</taxon>
        <taxon>Hemiptera</taxon>
        <taxon>Sternorrhyncha</taxon>
        <taxon>Aphidomorpha</taxon>
        <taxon>Aphidoidea</taxon>
        <taxon>Aphididae</taxon>
        <taxon>Macrosiphini</taxon>
        <taxon>Macrosiphum</taxon>
    </lineage>
</organism>
<reference evidence="1 2" key="1">
    <citation type="submission" date="2023-01" db="EMBL/GenBank/DDBJ databases">
        <authorList>
            <person name="Whitehead M."/>
        </authorList>
    </citation>
    <scope>NUCLEOTIDE SEQUENCE [LARGE SCALE GENOMIC DNA]</scope>
</reference>
<proteinExistence type="predicted"/>
<accession>A0AAV0XCQ8</accession>
<dbReference type="AlphaFoldDB" id="A0AAV0XCQ8"/>